<evidence type="ECO:0000313" key="2">
    <source>
        <dbReference type="Proteomes" id="UP000237481"/>
    </source>
</evidence>
<dbReference type="PANTHER" id="PTHR41729">
    <property type="entry name" value="GLUTAMYL-TRNA SYNTHETASE"/>
    <property type="match status" value="1"/>
</dbReference>
<dbReference type="STRING" id="94208.A0A2S4KUZ6"/>
<comment type="caution">
    <text evidence="1">The sequence shown here is derived from an EMBL/GenBank/DDBJ whole genome shotgun (WGS) entry which is preliminary data.</text>
</comment>
<accession>A0A2S4KUZ6</accession>
<evidence type="ECO:0008006" key="3">
    <source>
        <dbReference type="Google" id="ProtNLM"/>
    </source>
</evidence>
<dbReference type="OrthoDB" id="417697at2759"/>
<dbReference type="EMBL" id="PKSG01000596">
    <property type="protein sequence ID" value="POR33987.1"/>
    <property type="molecule type" value="Genomic_DNA"/>
</dbReference>
<name>A0A2S4KUZ6_9HYPO</name>
<dbReference type="Proteomes" id="UP000237481">
    <property type="component" value="Unassembled WGS sequence"/>
</dbReference>
<protein>
    <recommendedName>
        <fullName evidence="3">Glutamyl-tRNA synthetase</fullName>
    </recommendedName>
</protein>
<dbReference type="PANTHER" id="PTHR41729:SF1">
    <property type="entry name" value="GLUTAMYL-TRNA SYNTHETASE"/>
    <property type="match status" value="1"/>
</dbReference>
<evidence type="ECO:0000313" key="1">
    <source>
        <dbReference type="EMBL" id="POR33987.1"/>
    </source>
</evidence>
<gene>
    <name evidence="1" type="ORF">TPAR_05826</name>
</gene>
<dbReference type="Pfam" id="PF13875">
    <property type="entry name" value="DUF4202"/>
    <property type="match status" value="1"/>
</dbReference>
<proteinExistence type="predicted"/>
<keyword evidence="2" id="KW-1185">Reference proteome</keyword>
<dbReference type="InterPro" id="IPR025255">
    <property type="entry name" value="DUF4202"/>
</dbReference>
<dbReference type="AlphaFoldDB" id="A0A2S4KUZ6"/>
<reference evidence="1 2" key="1">
    <citation type="submission" date="2018-01" db="EMBL/GenBank/DDBJ databases">
        <title>Harnessing the power of phylogenomics to disentangle the directionality and signatures of interkingdom host jumping in the parasitic fungal genus Tolypocladium.</title>
        <authorList>
            <person name="Quandt C.A."/>
            <person name="Patterson W."/>
            <person name="Spatafora J.W."/>
        </authorList>
    </citation>
    <scope>NUCLEOTIDE SEQUENCE [LARGE SCALE GENOMIC DNA]</scope>
    <source>
        <strain evidence="1 2">NRBC 100945</strain>
    </source>
</reference>
<organism evidence="1 2">
    <name type="scientific">Tolypocladium paradoxum</name>
    <dbReference type="NCBI Taxonomy" id="94208"/>
    <lineage>
        <taxon>Eukaryota</taxon>
        <taxon>Fungi</taxon>
        <taxon>Dikarya</taxon>
        <taxon>Ascomycota</taxon>
        <taxon>Pezizomycotina</taxon>
        <taxon>Sordariomycetes</taxon>
        <taxon>Hypocreomycetidae</taxon>
        <taxon>Hypocreales</taxon>
        <taxon>Ophiocordycipitaceae</taxon>
        <taxon>Tolypocladium</taxon>
    </lineage>
</organism>
<sequence length="215" mass="23540">MAGGLPPLPPSYAQGLELIDEAHSQDPNKIDGPDGPKSLPYELHYARKMTKWLEARCPSASPELQLACRAQHFKRWQLPRSSFPMTRTGYLTWRAKQKAQAAADVASLLASPAMAPPLSLEARDRVAALVRKEDLLSAHGGDAETQALEDVACLVFLDDQFDDFEAQADIDEDKMVGILRKTWGKMSEPGRQLALAMDLSDRAKTLIGKALEGAS</sequence>